<keyword evidence="10" id="KW-1185">Reference proteome</keyword>
<evidence type="ECO:0000256" key="2">
    <source>
        <dbReference type="ARBA" id="ARBA00022448"/>
    </source>
</evidence>
<proteinExistence type="inferred from homology"/>
<keyword evidence="3" id="KW-1003">Cell membrane</keyword>
<comment type="similarity">
    <text evidence="7">Belongs to the binding-protein-dependent transport system permease family.</text>
</comment>
<dbReference type="Gene3D" id="1.10.3720.10">
    <property type="entry name" value="MetI-like"/>
    <property type="match status" value="1"/>
</dbReference>
<keyword evidence="2 7" id="KW-0813">Transport</keyword>
<dbReference type="InterPro" id="IPR000515">
    <property type="entry name" value="MetI-like"/>
</dbReference>
<keyword evidence="9" id="KW-0762">Sugar transport</keyword>
<dbReference type="PANTHER" id="PTHR30193:SF37">
    <property type="entry name" value="INNER MEMBRANE ABC TRANSPORTER PERMEASE PROTEIN YCJO"/>
    <property type="match status" value="1"/>
</dbReference>
<protein>
    <submittedName>
        <fullName evidence="9">Multiple sugar transport system permease protein/raffinose/stachyose/melibiose transport system permease protein</fullName>
    </submittedName>
</protein>
<comment type="caution">
    <text evidence="9">The sequence shown here is derived from an EMBL/GenBank/DDBJ whole genome shotgun (WGS) entry which is preliminary data.</text>
</comment>
<dbReference type="Proteomes" id="UP000295008">
    <property type="component" value="Unassembled WGS sequence"/>
</dbReference>
<evidence type="ECO:0000259" key="8">
    <source>
        <dbReference type="PROSITE" id="PS50928"/>
    </source>
</evidence>
<dbReference type="SUPFAM" id="SSF161098">
    <property type="entry name" value="MetI-like"/>
    <property type="match status" value="1"/>
</dbReference>
<evidence type="ECO:0000313" key="9">
    <source>
        <dbReference type="EMBL" id="TCL60845.1"/>
    </source>
</evidence>
<feature type="transmembrane region" description="Helical" evidence="7">
    <location>
        <begin position="260"/>
        <end position="280"/>
    </location>
</feature>
<accession>A0A4R1R5P5</accession>
<sequence>MKRQIPGYFFLMPGFLFIFVFMIYPLFYSLHLSFCSYNFAFDTKPVFNGFQNYAKMLTDNYFTAAFANTMFFSALFFSAVMILSLLVAIILDKRVPWSGFFRTSIFLPVVIPLSLTGIVFQWILHQNYGLLNFFLSDLLGLGFLTKNWLGDEHWAMLSLVGVSLWKYMGMLVVLFLAGLQSIPRELYEAATVDGASEFQKAWRITLPNLRESFVICGIWAIIQSIKVFEQPFIMTQGGPGTSTLVLYQYTWENAFKFYEMGYASAIAYVMGAIILILSLLNMKLSRAE</sequence>
<dbReference type="AlphaFoldDB" id="A0A4R1R5P5"/>
<evidence type="ECO:0000256" key="4">
    <source>
        <dbReference type="ARBA" id="ARBA00022692"/>
    </source>
</evidence>
<comment type="subcellular location">
    <subcellularLocation>
        <location evidence="1 7">Cell membrane</location>
        <topology evidence="1 7">Multi-pass membrane protein</topology>
    </subcellularLocation>
</comment>
<feature type="transmembrane region" description="Helical" evidence="7">
    <location>
        <begin position="7"/>
        <end position="27"/>
    </location>
</feature>
<evidence type="ECO:0000256" key="1">
    <source>
        <dbReference type="ARBA" id="ARBA00004651"/>
    </source>
</evidence>
<dbReference type="EMBL" id="SLUN01000035">
    <property type="protein sequence ID" value="TCL60845.1"/>
    <property type="molecule type" value="Genomic_DNA"/>
</dbReference>
<evidence type="ECO:0000313" key="10">
    <source>
        <dbReference type="Proteomes" id="UP000295008"/>
    </source>
</evidence>
<dbReference type="InterPro" id="IPR051393">
    <property type="entry name" value="ABC_transporter_permease"/>
</dbReference>
<gene>
    <name evidence="9" type="ORF">EDC14_10354</name>
</gene>
<evidence type="ECO:0000256" key="5">
    <source>
        <dbReference type="ARBA" id="ARBA00022989"/>
    </source>
</evidence>
<feature type="domain" description="ABC transmembrane type-1" evidence="8">
    <location>
        <begin position="66"/>
        <end position="281"/>
    </location>
</feature>
<feature type="transmembrane region" description="Helical" evidence="7">
    <location>
        <begin position="156"/>
        <end position="177"/>
    </location>
</feature>
<name>A0A4R1R5P5_HYDET</name>
<dbReference type="GO" id="GO:0055085">
    <property type="term" value="P:transmembrane transport"/>
    <property type="evidence" value="ECO:0007669"/>
    <property type="project" value="InterPro"/>
</dbReference>
<feature type="transmembrane region" description="Helical" evidence="7">
    <location>
        <begin position="70"/>
        <end position="91"/>
    </location>
</feature>
<dbReference type="Pfam" id="PF00528">
    <property type="entry name" value="BPD_transp_1"/>
    <property type="match status" value="1"/>
</dbReference>
<keyword evidence="4 7" id="KW-0812">Transmembrane</keyword>
<keyword evidence="6 7" id="KW-0472">Membrane</keyword>
<dbReference type="CDD" id="cd06261">
    <property type="entry name" value="TM_PBP2"/>
    <property type="match status" value="1"/>
</dbReference>
<organism evidence="9 10">
    <name type="scientific">Hydrogenispora ethanolica</name>
    <dbReference type="NCBI Taxonomy" id="1082276"/>
    <lineage>
        <taxon>Bacteria</taxon>
        <taxon>Bacillati</taxon>
        <taxon>Bacillota</taxon>
        <taxon>Hydrogenispora</taxon>
    </lineage>
</organism>
<dbReference type="GO" id="GO:0005886">
    <property type="term" value="C:plasma membrane"/>
    <property type="evidence" value="ECO:0007669"/>
    <property type="project" value="UniProtKB-SubCell"/>
</dbReference>
<evidence type="ECO:0000256" key="7">
    <source>
        <dbReference type="RuleBase" id="RU363032"/>
    </source>
</evidence>
<dbReference type="PROSITE" id="PS50928">
    <property type="entry name" value="ABC_TM1"/>
    <property type="match status" value="1"/>
</dbReference>
<reference evidence="9 10" key="1">
    <citation type="submission" date="2019-03" db="EMBL/GenBank/DDBJ databases">
        <title>Genomic Encyclopedia of Type Strains, Phase IV (KMG-IV): sequencing the most valuable type-strain genomes for metagenomic binning, comparative biology and taxonomic classification.</title>
        <authorList>
            <person name="Goeker M."/>
        </authorList>
    </citation>
    <scope>NUCLEOTIDE SEQUENCE [LARGE SCALE GENOMIC DNA]</scope>
    <source>
        <strain evidence="9 10">LX-B</strain>
    </source>
</reference>
<evidence type="ECO:0000256" key="3">
    <source>
        <dbReference type="ARBA" id="ARBA00022475"/>
    </source>
</evidence>
<evidence type="ECO:0000256" key="6">
    <source>
        <dbReference type="ARBA" id="ARBA00023136"/>
    </source>
</evidence>
<dbReference type="PANTHER" id="PTHR30193">
    <property type="entry name" value="ABC TRANSPORTER PERMEASE PROTEIN"/>
    <property type="match status" value="1"/>
</dbReference>
<dbReference type="SUPFAM" id="SSF160964">
    <property type="entry name" value="MalF N-terminal region-like"/>
    <property type="match status" value="1"/>
</dbReference>
<dbReference type="InterPro" id="IPR035906">
    <property type="entry name" value="MetI-like_sf"/>
</dbReference>
<feature type="transmembrane region" description="Helical" evidence="7">
    <location>
        <begin position="103"/>
        <end position="124"/>
    </location>
</feature>
<keyword evidence="5 7" id="KW-1133">Transmembrane helix</keyword>